<evidence type="ECO:0000313" key="5">
    <source>
        <dbReference type="Proteomes" id="UP000663829"/>
    </source>
</evidence>
<comment type="caution">
    <text evidence="2">The sequence shown here is derived from an EMBL/GenBank/DDBJ whole genome shotgun (WGS) entry which is preliminary data.</text>
</comment>
<dbReference type="Proteomes" id="UP000663829">
    <property type="component" value="Unassembled WGS sequence"/>
</dbReference>
<dbReference type="AlphaFoldDB" id="A0A815A7R5"/>
<organism evidence="2 5">
    <name type="scientific">Didymodactylos carnosus</name>
    <dbReference type="NCBI Taxonomy" id="1234261"/>
    <lineage>
        <taxon>Eukaryota</taxon>
        <taxon>Metazoa</taxon>
        <taxon>Spiralia</taxon>
        <taxon>Gnathifera</taxon>
        <taxon>Rotifera</taxon>
        <taxon>Eurotatoria</taxon>
        <taxon>Bdelloidea</taxon>
        <taxon>Philodinida</taxon>
        <taxon>Philodinidae</taxon>
        <taxon>Didymodactylos</taxon>
    </lineage>
</organism>
<name>A0A815A7R5_9BILA</name>
<dbReference type="Proteomes" id="UP000682733">
    <property type="component" value="Unassembled WGS sequence"/>
</dbReference>
<accession>A0A815A7R5</accession>
<dbReference type="Proteomes" id="UP000681722">
    <property type="component" value="Unassembled WGS sequence"/>
</dbReference>
<evidence type="ECO:0000313" key="2">
    <source>
        <dbReference type="EMBL" id="CAF1252966.1"/>
    </source>
</evidence>
<dbReference type="InterPro" id="IPR016024">
    <property type="entry name" value="ARM-type_fold"/>
</dbReference>
<dbReference type="Pfam" id="PF13646">
    <property type="entry name" value="HEAT_2"/>
    <property type="match status" value="1"/>
</dbReference>
<evidence type="ECO:0000313" key="3">
    <source>
        <dbReference type="EMBL" id="CAF3732916.1"/>
    </source>
</evidence>
<protein>
    <recommendedName>
        <fullName evidence="6">HEAT repeat domain-containing protein</fullName>
    </recommendedName>
</protein>
<evidence type="ECO:0000313" key="1">
    <source>
        <dbReference type="EMBL" id="CAF0960061.1"/>
    </source>
</evidence>
<dbReference type="InterPro" id="IPR011989">
    <property type="entry name" value="ARM-like"/>
</dbReference>
<gene>
    <name evidence="2" type="ORF">GPM918_LOCUS26222</name>
    <name evidence="1" type="ORF">OVA965_LOCUS12588</name>
    <name evidence="4" type="ORF">SRO942_LOCUS26331</name>
    <name evidence="3" type="ORF">TMI583_LOCUS12592</name>
</gene>
<sequence>MGEKAATAEVIEDLATALGDEHVIVRWHACKALAEIGEKAATVEVIADLATALGDLDYLHTVFGIHRSRLV</sequence>
<dbReference type="SUPFAM" id="SSF48371">
    <property type="entry name" value="ARM repeat"/>
    <property type="match status" value="1"/>
</dbReference>
<dbReference type="EMBL" id="CAJOBC010015302">
    <property type="protein sequence ID" value="CAF4023408.1"/>
    <property type="molecule type" value="Genomic_DNA"/>
</dbReference>
<dbReference type="OrthoDB" id="7862313at2759"/>
<dbReference type="EMBL" id="CAJOBA010005096">
    <property type="protein sequence ID" value="CAF3732916.1"/>
    <property type="molecule type" value="Genomic_DNA"/>
</dbReference>
<evidence type="ECO:0000313" key="4">
    <source>
        <dbReference type="EMBL" id="CAF4023408.1"/>
    </source>
</evidence>
<dbReference type="EMBL" id="CAJNOK010005091">
    <property type="protein sequence ID" value="CAF0960061.1"/>
    <property type="molecule type" value="Genomic_DNA"/>
</dbReference>
<dbReference type="Proteomes" id="UP000677228">
    <property type="component" value="Unassembled WGS sequence"/>
</dbReference>
<reference evidence="2" key="1">
    <citation type="submission" date="2021-02" db="EMBL/GenBank/DDBJ databases">
        <authorList>
            <person name="Nowell W R."/>
        </authorList>
    </citation>
    <scope>NUCLEOTIDE SEQUENCE</scope>
</reference>
<dbReference type="Gene3D" id="1.25.10.10">
    <property type="entry name" value="Leucine-rich Repeat Variant"/>
    <property type="match status" value="1"/>
</dbReference>
<evidence type="ECO:0008006" key="6">
    <source>
        <dbReference type="Google" id="ProtNLM"/>
    </source>
</evidence>
<dbReference type="EMBL" id="CAJNOQ010010476">
    <property type="protein sequence ID" value="CAF1252966.1"/>
    <property type="molecule type" value="Genomic_DNA"/>
</dbReference>
<proteinExistence type="predicted"/>
<keyword evidence="5" id="KW-1185">Reference proteome</keyword>